<accession>A0A6N9H6I9</accession>
<evidence type="ECO:0000313" key="3">
    <source>
        <dbReference type="EMBL" id="MYM19515.1"/>
    </source>
</evidence>
<dbReference type="Gene3D" id="3.50.50.60">
    <property type="entry name" value="FAD/NAD(P)-binding domain"/>
    <property type="match status" value="2"/>
</dbReference>
<reference evidence="3 4" key="1">
    <citation type="submission" date="2020-01" db="EMBL/GenBank/DDBJ databases">
        <authorList>
            <person name="Deng T."/>
        </authorList>
    </citation>
    <scope>NUCLEOTIDE SEQUENCE [LARGE SCALE GENOMIC DNA]</scope>
    <source>
        <strain evidence="3 4">5221</strain>
    </source>
</reference>
<protein>
    <submittedName>
        <fullName evidence="3">FAD-dependent oxidoreductase</fullName>
    </submittedName>
</protein>
<name>A0A6N9H6I9_9MICO</name>
<dbReference type="SUPFAM" id="SSF54373">
    <property type="entry name" value="FAD-linked reductases, C-terminal domain"/>
    <property type="match status" value="1"/>
</dbReference>
<dbReference type="Pfam" id="PF01266">
    <property type="entry name" value="DAO"/>
    <property type="match status" value="1"/>
</dbReference>
<dbReference type="InterPro" id="IPR036188">
    <property type="entry name" value="FAD/NAD-bd_sf"/>
</dbReference>
<dbReference type="PANTHER" id="PTHR13847">
    <property type="entry name" value="SARCOSINE DEHYDROGENASE-RELATED"/>
    <property type="match status" value="1"/>
</dbReference>
<comment type="caution">
    <text evidence="3">The sequence shown here is derived from an EMBL/GenBank/DDBJ whole genome shotgun (WGS) entry which is preliminary data.</text>
</comment>
<keyword evidence="4" id="KW-1185">Reference proteome</keyword>
<gene>
    <name evidence="3" type="ORF">GSY69_05915</name>
</gene>
<keyword evidence="1" id="KW-0560">Oxidoreductase</keyword>
<sequence length="407" mass="41698">MVDAGSVLVVGAGIVGLSSALHLARSGYRVTVVERGEAGRGASWGNAGWICPGLVAPLTPPGAWRSAVGGLLRGSPALSVPRPTPGTGLLLTRLALQMTEARFHAAVQSTAPLVARALGAYDDLRAAGVDAPLRRAPITVGCTSEAEAEAFAAELAQLEEAGAEVSVERAEPGEAPFFSDRIRAVLAVHGQAYVDPGRFGAALRRAVLEHGVELREHTRVVSGHSGNRAVSVLTGAGEVLAADRLVVCAGAWTDGILTSILGARARVGVHSGRGYSFSAAFADGVDTARAAHALRAGPVYLPGERTVLTPYGGGVRVAGTMEFAAPDAPARRAAASRIAAAAQPYLRGVDLSSRRDEWVGPRPVTADGRPVIRRLDARVAVAAGHGMWGMALGPATGEAVAALLARS</sequence>
<evidence type="ECO:0000313" key="4">
    <source>
        <dbReference type="Proteomes" id="UP000469215"/>
    </source>
</evidence>
<organism evidence="3 4">
    <name type="scientific">Brevibacterium rongguiense</name>
    <dbReference type="NCBI Taxonomy" id="2695267"/>
    <lineage>
        <taxon>Bacteria</taxon>
        <taxon>Bacillati</taxon>
        <taxon>Actinomycetota</taxon>
        <taxon>Actinomycetes</taxon>
        <taxon>Micrococcales</taxon>
        <taxon>Brevibacteriaceae</taxon>
        <taxon>Brevibacterium</taxon>
    </lineage>
</organism>
<dbReference type="Proteomes" id="UP000469215">
    <property type="component" value="Unassembled WGS sequence"/>
</dbReference>
<dbReference type="RefSeq" id="WP_160952947.1">
    <property type="nucleotide sequence ID" value="NZ_WWEQ01000018.1"/>
</dbReference>
<dbReference type="SUPFAM" id="SSF51905">
    <property type="entry name" value="FAD/NAD(P)-binding domain"/>
    <property type="match status" value="1"/>
</dbReference>
<dbReference type="EMBL" id="WWEQ01000018">
    <property type="protein sequence ID" value="MYM19515.1"/>
    <property type="molecule type" value="Genomic_DNA"/>
</dbReference>
<dbReference type="InterPro" id="IPR006076">
    <property type="entry name" value="FAD-dep_OxRdtase"/>
</dbReference>
<dbReference type="Gene3D" id="3.30.9.10">
    <property type="entry name" value="D-Amino Acid Oxidase, subunit A, domain 2"/>
    <property type="match status" value="1"/>
</dbReference>
<dbReference type="GO" id="GO:0016491">
    <property type="term" value="F:oxidoreductase activity"/>
    <property type="evidence" value="ECO:0007669"/>
    <property type="project" value="UniProtKB-KW"/>
</dbReference>
<feature type="domain" description="FAD dependent oxidoreductase" evidence="2">
    <location>
        <begin position="7"/>
        <end position="403"/>
    </location>
</feature>
<proteinExistence type="predicted"/>
<dbReference type="GO" id="GO:0005737">
    <property type="term" value="C:cytoplasm"/>
    <property type="evidence" value="ECO:0007669"/>
    <property type="project" value="TreeGrafter"/>
</dbReference>
<evidence type="ECO:0000259" key="2">
    <source>
        <dbReference type="Pfam" id="PF01266"/>
    </source>
</evidence>
<dbReference type="AlphaFoldDB" id="A0A6N9H6I9"/>
<evidence type="ECO:0000256" key="1">
    <source>
        <dbReference type="ARBA" id="ARBA00023002"/>
    </source>
</evidence>
<dbReference type="PANTHER" id="PTHR13847:SF289">
    <property type="entry name" value="GLYCINE OXIDASE"/>
    <property type="match status" value="1"/>
</dbReference>